<dbReference type="RefSeq" id="WP_194706194.1">
    <property type="nucleotide sequence ID" value="NZ_JADKPN010000003.1"/>
</dbReference>
<keyword evidence="2" id="KW-1185">Reference proteome</keyword>
<dbReference type="EMBL" id="JADKPN010000003">
    <property type="protein sequence ID" value="MBF4762998.1"/>
    <property type="molecule type" value="Genomic_DNA"/>
</dbReference>
<accession>A0A930VDH5</accession>
<organism evidence="1 2">
    <name type="scientific">Nocardioides islandensis</name>
    <dbReference type="NCBI Taxonomy" id="433663"/>
    <lineage>
        <taxon>Bacteria</taxon>
        <taxon>Bacillati</taxon>
        <taxon>Actinomycetota</taxon>
        <taxon>Actinomycetes</taxon>
        <taxon>Propionibacteriales</taxon>
        <taxon>Nocardioidaceae</taxon>
        <taxon>Nocardioides</taxon>
    </lineage>
</organism>
<evidence type="ECO:0008006" key="3">
    <source>
        <dbReference type="Google" id="ProtNLM"/>
    </source>
</evidence>
<evidence type="ECO:0000313" key="2">
    <source>
        <dbReference type="Proteomes" id="UP000640489"/>
    </source>
</evidence>
<sequence length="308" mass="34809">MERLGPLLREQSRVVTRQQLRAAGWTHKQIDHELTIERWQSPTDGILVTHTGPLLGDEPLWVGVLHAGRGAVLSHLSSARRDGLTWIGRHVIDVLTPKGDLVEPLDGYFFHQTRRPYHLWVRPRSGPPRLPFEHAVLLAAERDKDVRRAIGLLASSVQQGLTKADRLTRTIPQIRKLRHGRTFRLVLHDIAGGAQSFAELDVGRMCRDAGLIEPARQVARLDKAGMRRYLDCVWVLPDGRTVVLEIDGSFHAEVVAWWQDMRRERAVVIAGDTVLRCSSIELRLERAQILADLKAIGVPRARRFVQAS</sequence>
<name>A0A930VDH5_9ACTN</name>
<proteinExistence type="predicted"/>
<dbReference type="Proteomes" id="UP000640489">
    <property type="component" value="Unassembled WGS sequence"/>
</dbReference>
<comment type="caution">
    <text evidence="1">The sequence shown here is derived from an EMBL/GenBank/DDBJ whole genome shotgun (WGS) entry which is preliminary data.</text>
</comment>
<dbReference type="AlphaFoldDB" id="A0A930VDH5"/>
<reference evidence="1" key="1">
    <citation type="submission" date="2020-11" db="EMBL/GenBank/DDBJ databases">
        <title>Nocardioides sp. nov., isolated from Soil of Cynanchum wilfordii Hemsley rhizosphere.</title>
        <authorList>
            <person name="Lee J.-S."/>
            <person name="Suh M.K."/>
            <person name="Kim J.-S."/>
        </authorList>
    </citation>
    <scope>NUCLEOTIDE SEQUENCE</scope>
    <source>
        <strain evidence="1">KCTC 19275</strain>
    </source>
</reference>
<gene>
    <name evidence="1" type="ORF">ISU07_07650</name>
</gene>
<evidence type="ECO:0000313" key="1">
    <source>
        <dbReference type="EMBL" id="MBF4762998.1"/>
    </source>
</evidence>
<protein>
    <recommendedName>
        <fullName evidence="3">DUF559 domain-containing protein</fullName>
    </recommendedName>
</protein>